<name>A0A938YIG2_9ACTN</name>
<protein>
    <submittedName>
        <fullName evidence="2">Uncharacterized protein</fullName>
    </submittedName>
</protein>
<keyword evidence="1" id="KW-0812">Transmembrane</keyword>
<keyword evidence="1" id="KW-0472">Membrane</keyword>
<organism evidence="2 3">
    <name type="scientific">Nakamurella flavida</name>
    <dbReference type="NCBI Taxonomy" id="363630"/>
    <lineage>
        <taxon>Bacteria</taxon>
        <taxon>Bacillati</taxon>
        <taxon>Actinomycetota</taxon>
        <taxon>Actinomycetes</taxon>
        <taxon>Nakamurellales</taxon>
        <taxon>Nakamurellaceae</taxon>
        <taxon>Nakamurella</taxon>
    </lineage>
</organism>
<comment type="caution">
    <text evidence="2">The sequence shown here is derived from an EMBL/GenBank/DDBJ whole genome shotgun (WGS) entry which is preliminary data.</text>
</comment>
<feature type="transmembrane region" description="Helical" evidence="1">
    <location>
        <begin position="52"/>
        <end position="73"/>
    </location>
</feature>
<reference evidence="2" key="1">
    <citation type="submission" date="2021-01" db="EMBL/GenBank/DDBJ databases">
        <title>KCTC 19127 draft genome.</title>
        <authorList>
            <person name="An D."/>
        </authorList>
    </citation>
    <scope>NUCLEOTIDE SEQUENCE</scope>
    <source>
        <strain evidence="2">KCTC 19127</strain>
    </source>
</reference>
<gene>
    <name evidence="2" type="ORF">JL107_02655</name>
</gene>
<accession>A0A938YIG2</accession>
<keyword evidence="3" id="KW-1185">Reference proteome</keyword>
<dbReference type="Proteomes" id="UP000663801">
    <property type="component" value="Unassembled WGS sequence"/>
</dbReference>
<proteinExistence type="predicted"/>
<dbReference type="RefSeq" id="WP_205255557.1">
    <property type="nucleotide sequence ID" value="NZ_BAAAPV010000001.1"/>
</dbReference>
<feature type="transmembrane region" description="Helical" evidence="1">
    <location>
        <begin position="21"/>
        <end position="40"/>
    </location>
</feature>
<evidence type="ECO:0000313" key="2">
    <source>
        <dbReference type="EMBL" id="MBM9475338.1"/>
    </source>
</evidence>
<evidence type="ECO:0000256" key="1">
    <source>
        <dbReference type="SAM" id="Phobius"/>
    </source>
</evidence>
<sequence>MPDQPRQPLSDLPASRLLGHPVVLVVISLAFVATVWTLISMITDGESSPGKIIFRSLSVVVVGFATWSAWQLFQARRRARNS</sequence>
<keyword evidence="1" id="KW-1133">Transmembrane helix</keyword>
<dbReference type="EMBL" id="JAERWL010000003">
    <property type="protein sequence ID" value="MBM9475338.1"/>
    <property type="molecule type" value="Genomic_DNA"/>
</dbReference>
<evidence type="ECO:0000313" key="3">
    <source>
        <dbReference type="Proteomes" id="UP000663801"/>
    </source>
</evidence>
<dbReference type="AlphaFoldDB" id="A0A938YIG2"/>